<comment type="subcellular location">
    <subcellularLocation>
        <location evidence="1">Endoplasmic reticulum membrane</location>
    </subcellularLocation>
</comment>
<dbReference type="InterPro" id="IPR029058">
    <property type="entry name" value="AB_hydrolase_fold"/>
</dbReference>
<dbReference type="GO" id="GO:0005789">
    <property type="term" value="C:endoplasmic reticulum membrane"/>
    <property type="evidence" value="ECO:0007669"/>
    <property type="project" value="UniProtKB-SubCell"/>
</dbReference>
<dbReference type="AlphaFoldDB" id="A0A2T7F1G7"/>
<protein>
    <recommendedName>
        <fullName evidence="1">GPI inositol-deacylase</fullName>
        <ecNumber evidence="1">3.1.-.-</ecNumber>
    </recommendedName>
</protein>
<dbReference type="SUPFAM" id="SSF53474">
    <property type="entry name" value="alpha/beta-Hydrolases"/>
    <property type="match status" value="1"/>
</dbReference>
<dbReference type="OrthoDB" id="348976at2759"/>
<dbReference type="Proteomes" id="UP000244336">
    <property type="component" value="Chromosome 1"/>
</dbReference>
<dbReference type="GO" id="GO:0009507">
    <property type="term" value="C:chloroplast"/>
    <property type="evidence" value="ECO:0007669"/>
    <property type="project" value="TreeGrafter"/>
</dbReference>
<keyword evidence="1" id="KW-0813">Transport</keyword>
<feature type="domain" description="GPI inositol-deacylase PGAP1-like alpha/beta" evidence="2">
    <location>
        <begin position="110"/>
        <end position="148"/>
    </location>
</feature>
<keyword evidence="1" id="KW-0472">Membrane</keyword>
<dbReference type="Pfam" id="PF07819">
    <property type="entry name" value="PGAP1"/>
    <property type="match status" value="1"/>
</dbReference>
<gene>
    <name evidence="3" type="ORF">GQ55_1G023900</name>
</gene>
<comment type="function">
    <text evidence="1">Involved in inositol deacylation of GPI-anchored proteins which plays important roles in the quality control and ER-associated degradation of GPI-anchored proteins.</text>
</comment>
<keyword evidence="1" id="KW-0256">Endoplasmic reticulum</keyword>
<comment type="similarity">
    <text evidence="1">Belongs to the GPI inositol-deacylase family.</text>
</comment>
<accession>A0A2T7F1G7</accession>
<evidence type="ECO:0000259" key="2">
    <source>
        <dbReference type="Pfam" id="PF07819"/>
    </source>
</evidence>
<keyword evidence="1" id="KW-0378">Hydrolase</keyword>
<evidence type="ECO:0000313" key="4">
    <source>
        <dbReference type="Proteomes" id="UP000244336"/>
    </source>
</evidence>
<reference evidence="3 4" key="1">
    <citation type="submission" date="2018-04" db="EMBL/GenBank/DDBJ databases">
        <title>WGS assembly of Panicum hallii var. hallii HAL2.</title>
        <authorList>
            <person name="Lovell J."/>
            <person name="Jenkins J."/>
            <person name="Lowry D."/>
            <person name="Mamidi S."/>
            <person name="Sreedasyam A."/>
            <person name="Weng X."/>
            <person name="Barry K."/>
            <person name="Bonette J."/>
            <person name="Campitelli B."/>
            <person name="Daum C."/>
            <person name="Gordon S."/>
            <person name="Gould B."/>
            <person name="Lipzen A."/>
            <person name="MacQueen A."/>
            <person name="Palacio-Mejia J."/>
            <person name="Plott C."/>
            <person name="Shakirov E."/>
            <person name="Shu S."/>
            <person name="Yoshinaga Y."/>
            <person name="Zane M."/>
            <person name="Rokhsar D."/>
            <person name="Grimwood J."/>
            <person name="Schmutz J."/>
            <person name="Juenger T."/>
        </authorList>
    </citation>
    <scope>NUCLEOTIDE SEQUENCE [LARGE SCALE GENOMIC DNA]</scope>
    <source>
        <strain evidence="4">cv. HAL2</strain>
    </source>
</reference>
<dbReference type="Gramene" id="PUZ73918">
    <property type="protein sequence ID" value="PUZ73918"/>
    <property type="gene ID" value="GQ55_1G023900"/>
</dbReference>
<evidence type="ECO:0000313" key="3">
    <source>
        <dbReference type="EMBL" id="PUZ73918.1"/>
    </source>
</evidence>
<dbReference type="Gene3D" id="3.40.50.1820">
    <property type="entry name" value="alpha/beta hydrolase"/>
    <property type="match status" value="1"/>
</dbReference>
<sequence length="264" mass="28210">MLPLISPPRLRAAANAGGTATPPRPAVILPGLGNNTGDYARLVAALRDDFGLPAAVVARVTRPDWLRNAAGLLDANYWRGTLRPRPVLDWYLKRVDEAVSEARELCASGGKVSLIGHSAGGWLARVYMEEFDASDISLLLTLGTPHLYIQGAPLLGNSAVASDEVLAVDSPEGGEAVIISTNDKSTPSSVTWRARFVGQGYKQVCGRADVWGDGVVPEMAAHLEGALNISFDGVYHSPVGADDEQRPWYGSPAILKQWVHHLLS</sequence>
<dbReference type="InterPro" id="IPR012908">
    <property type="entry name" value="PGAP1-ab_dom-like"/>
</dbReference>
<proteinExistence type="inferred from homology"/>
<dbReference type="PANTHER" id="PTHR47909:SF2">
    <property type="entry name" value="GPI INOSITOL-DEACYLASE"/>
    <property type="match status" value="1"/>
</dbReference>
<dbReference type="GO" id="GO:0016788">
    <property type="term" value="F:hydrolase activity, acting on ester bonds"/>
    <property type="evidence" value="ECO:0007669"/>
    <property type="project" value="InterPro"/>
</dbReference>
<evidence type="ECO:0000256" key="1">
    <source>
        <dbReference type="RuleBase" id="RU365011"/>
    </source>
</evidence>
<dbReference type="EMBL" id="CM009749">
    <property type="protein sequence ID" value="PUZ73918.1"/>
    <property type="molecule type" value="Genomic_DNA"/>
</dbReference>
<keyword evidence="1" id="KW-0653">Protein transport</keyword>
<dbReference type="EC" id="3.1.-.-" evidence="1"/>
<keyword evidence="4" id="KW-1185">Reference proteome</keyword>
<name>A0A2T7F1G7_9POAL</name>
<dbReference type="GO" id="GO:0015031">
    <property type="term" value="P:protein transport"/>
    <property type="evidence" value="ECO:0007669"/>
    <property type="project" value="UniProtKB-KW"/>
</dbReference>
<dbReference type="PANTHER" id="PTHR47909">
    <property type="entry name" value="ALPHA/BETA-HYDROLASES SUPERFAMILY PROTEIN"/>
    <property type="match status" value="1"/>
</dbReference>
<organism evidence="3 4">
    <name type="scientific">Panicum hallii var. hallii</name>
    <dbReference type="NCBI Taxonomy" id="1504633"/>
    <lineage>
        <taxon>Eukaryota</taxon>
        <taxon>Viridiplantae</taxon>
        <taxon>Streptophyta</taxon>
        <taxon>Embryophyta</taxon>
        <taxon>Tracheophyta</taxon>
        <taxon>Spermatophyta</taxon>
        <taxon>Magnoliopsida</taxon>
        <taxon>Liliopsida</taxon>
        <taxon>Poales</taxon>
        <taxon>Poaceae</taxon>
        <taxon>PACMAD clade</taxon>
        <taxon>Panicoideae</taxon>
        <taxon>Panicodae</taxon>
        <taxon>Paniceae</taxon>
        <taxon>Panicinae</taxon>
        <taxon>Panicum</taxon>
        <taxon>Panicum sect. Panicum</taxon>
    </lineage>
</organism>